<keyword evidence="2" id="KW-0815">Transposition</keyword>
<evidence type="ECO:0000259" key="6">
    <source>
        <dbReference type="Pfam" id="PF07282"/>
    </source>
</evidence>
<dbReference type="InterPro" id="IPR010095">
    <property type="entry name" value="Cas12f1-like_TNB"/>
</dbReference>
<evidence type="ECO:0000256" key="2">
    <source>
        <dbReference type="ARBA" id="ARBA00022578"/>
    </source>
</evidence>
<dbReference type="Proteomes" id="UP000051521">
    <property type="component" value="Unassembled WGS sequence"/>
</dbReference>
<keyword evidence="4" id="KW-0233">DNA recombination</keyword>
<proteinExistence type="inferred from homology"/>
<feature type="domain" description="Cas12f1-like TNB" evidence="6">
    <location>
        <begin position="316"/>
        <end position="398"/>
    </location>
</feature>
<sequence length="412" mass="48121">MKAVLDRNCDYRRFCWNEALALWNDEYDIRQVMLDKKIKAELRKPKSQRKFTAEQEKMLASYPAPNWQEIRNKLVAEKEDWQFGYSAHLLQLAVQDLGKAWQNFFNKAQKDWGKPKFKSKRSPRQGFKSDQARIVNGKLVLEKPQGLKANWQPIKLSEKPFDYPTGIMSIYRENTRYFVAIPYKIPKDRLEDKKKTGKATGVDINVGHFNYQDGQLLIIPKALTKTYNKIKHYQKQLAKKRTVNGRIKGTQSKKYLKARIKLQTSYQRAENIQTDLMHKFTTKLVNDYDQIAIEDLAVKGMLMSHIASKGMHRSMFGQFRQLLTYKCQWYDKELIVANKLYPSTQRCAVCGLVKKGDERITLQGNKKHGTKHNEFVCYNPSCPNYNKKVDRDENAMANLTLLVNHPELNQAL</sequence>
<reference evidence="7 8" key="1">
    <citation type="journal article" date="2015" name="Genome Announc.">
        <title>Expanding the biotechnology potential of lactobacilli through comparative genomics of 213 strains and associated genera.</title>
        <authorList>
            <person name="Sun Z."/>
            <person name="Harris H.M."/>
            <person name="McCann A."/>
            <person name="Guo C."/>
            <person name="Argimon S."/>
            <person name="Zhang W."/>
            <person name="Yang X."/>
            <person name="Jeffery I.B."/>
            <person name="Cooney J.C."/>
            <person name="Kagawa T.F."/>
            <person name="Liu W."/>
            <person name="Song Y."/>
            <person name="Salvetti E."/>
            <person name="Wrobel A."/>
            <person name="Rasinkangas P."/>
            <person name="Parkhill J."/>
            <person name="Rea M.C."/>
            <person name="O'Sullivan O."/>
            <person name="Ritari J."/>
            <person name="Douillard F.P."/>
            <person name="Paul Ross R."/>
            <person name="Yang R."/>
            <person name="Briner A.E."/>
            <person name="Felis G.E."/>
            <person name="de Vos W.M."/>
            <person name="Barrangou R."/>
            <person name="Klaenhammer T.R."/>
            <person name="Caufield P.W."/>
            <person name="Cui Y."/>
            <person name="Zhang H."/>
            <person name="O'Toole P.W."/>
        </authorList>
    </citation>
    <scope>NUCLEOTIDE SEQUENCE [LARGE SCALE GENOMIC DNA]</scope>
    <source>
        <strain evidence="7 8">DSM 23908</strain>
    </source>
</reference>
<dbReference type="NCBIfam" id="TIGR01766">
    <property type="entry name" value="IS200/IS605 family accessory protein TnpB-like domain"/>
    <property type="match status" value="1"/>
</dbReference>
<feature type="domain" description="Probable transposase IS891/IS1136/IS1341" evidence="5">
    <location>
        <begin position="181"/>
        <end position="302"/>
    </location>
</feature>
<gene>
    <name evidence="7" type="ORF">FC38_GL000917</name>
</gene>
<evidence type="ECO:0000313" key="8">
    <source>
        <dbReference type="Proteomes" id="UP000051521"/>
    </source>
</evidence>
<accession>A0ABR5PU82</accession>
<evidence type="ECO:0000313" key="7">
    <source>
        <dbReference type="EMBL" id="KRN10745.1"/>
    </source>
</evidence>
<dbReference type="InterPro" id="IPR001959">
    <property type="entry name" value="Transposase"/>
</dbReference>
<keyword evidence="8" id="KW-1185">Reference proteome</keyword>
<dbReference type="NCBIfam" id="NF040570">
    <property type="entry name" value="guided_TnpB"/>
    <property type="match status" value="1"/>
</dbReference>
<organism evidence="7 8">
    <name type="scientific">Lactobacillus gigeriorum DSM 23908 = CRBIP 24.85</name>
    <dbReference type="NCBI Taxonomy" id="1423751"/>
    <lineage>
        <taxon>Bacteria</taxon>
        <taxon>Bacillati</taxon>
        <taxon>Bacillota</taxon>
        <taxon>Bacilli</taxon>
        <taxon>Lactobacillales</taxon>
        <taxon>Lactobacillaceae</taxon>
        <taxon>Lactobacillus</taxon>
    </lineage>
</organism>
<dbReference type="Pfam" id="PF01385">
    <property type="entry name" value="OrfB_IS605"/>
    <property type="match status" value="1"/>
</dbReference>
<protein>
    <submittedName>
        <fullName evidence="7">Transposase</fullName>
    </submittedName>
</protein>
<keyword evidence="3" id="KW-0238">DNA-binding</keyword>
<evidence type="ECO:0000259" key="5">
    <source>
        <dbReference type="Pfam" id="PF01385"/>
    </source>
</evidence>
<comment type="similarity">
    <text evidence="1">In the C-terminal section; belongs to the transposase 35 family.</text>
</comment>
<evidence type="ECO:0000256" key="3">
    <source>
        <dbReference type="ARBA" id="ARBA00023125"/>
    </source>
</evidence>
<comment type="caution">
    <text evidence="7">The sequence shown here is derived from an EMBL/GenBank/DDBJ whole genome shotgun (WGS) entry which is preliminary data.</text>
</comment>
<name>A0ABR5PU82_9LACO</name>
<evidence type="ECO:0000256" key="1">
    <source>
        <dbReference type="ARBA" id="ARBA00008761"/>
    </source>
</evidence>
<dbReference type="EMBL" id="AYZO01000027">
    <property type="protein sequence ID" value="KRN10745.1"/>
    <property type="molecule type" value="Genomic_DNA"/>
</dbReference>
<dbReference type="Pfam" id="PF07282">
    <property type="entry name" value="Cas12f1-like_TNB"/>
    <property type="match status" value="1"/>
</dbReference>
<evidence type="ECO:0000256" key="4">
    <source>
        <dbReference type="ARBA" id="ARBA00023172"/>
    </source>
</evidence>